<dbReference type="Gene3D" id="3.40.50.300">
    <property type="entry name" value="P-loop containing nucleotide triphosphate hydrolases"/>
    <property type="match status" value="1"/>
</dbReference>
<dbReference type="AlphaFoldDB" id="A0A402CF53"/>
<dbReference type="EMBL" id="BHYM01000052">
    <property type="protein sequence ID" value="GCE42204.1"/>
    <property type="molecule type" value="Genomic_DNA"/>
</dbReference>
<accession>A0A402CF53</accession>
<keyword evidence="2" id="KW-1185">Reference proteome</keyword>
<sequence length="126" mass="14027">MVTRSRLHAIRMTQAFDDGITSKSYRGISTLVAFSESVEDPDVTEKEYTEAEKNGFSEGQLPKQFGSDDYQVLVIAETYQTGFDEPLLHIMYVDEKVKTKGVRVSRPCLVSTGSRPARPTPSCSTL</sequence>
<proteinExistence type="predicted"/>
<organism evidence="1 2">
    <name type="scientific">Rhodococcus wratislaviensis</name>
    <name type="common">Tsukamurella wratislaviensis</name>
    <dbReference type="NCBI Taxonomy" id="44752"/>
    <lineage>
        <taxon>Bacteria</taxon>
        <taxon>Bacillati</taxon>
        <taxon>Actinomycetota</taxon>
        <taxon>Actinomycetes</taxon>
        <taxon>Mycobacteriales</taxon>
        <taxon>Nocardiaceae</taxon>
        <taxon>Rhodococcus</taxon>
    </lineage>
</organism>
<protein>
    <submittedName>
        <fullName evidence="1">Type I restriction-modification system, restriction subunit R</fullName>
    </submittedName>
</protein>
<gene>
    <name evidence="1" type="ORF">Rhow_006143</name>
</gene>
<comment type="caution">
    <text evidence="1">The sequence shown here is derived from an EMBL/GenBank/DDBJ whole genome shotgun (WGS) entry which is preliminary data.</text>
</comment>
<dbReference type="PANTHER" id="PTHR42927">
    <property type="entry name" value="HELICASE SUPERFAMILY 1 AND 2 DOMAIN-CONTAINING PROTEIN"/>
    <property type="match status" value="1"/>
</dbReference>
<dbReference type="Proteomes" id="UP000287519">
    <property type="component" value="Unassembled WGS sequence"/>
</dbReference>
<evidence type="ECO:0000313" key="2">
    <source>
        <dbReference type="Proteomes" id="UP000287519"/>
    </source>
</evidence>
<name>A0A402CF53_RHOWR</name>
<dbReference type="PANTHER" id="PTHR42927:SF1">
    <property type="entry name" value="HELICASE SUPERFAMILY 1 AND 2 DOMAIN-CONTAINING PROTEIN"/>
    <property type="match status" value="1"/>
</dbReference>
<reference evidence="1 2" key="1">
    <citation type="submission" date="2018-11" db="EMBL/GenBank/DDBJ databases">
        <title>Microbial catabolism of amino acid.</title>
        <authorList>
            <person name="Hibi M."/>
            <person name="Ogawa J."/>
        </authorList>
    </citation>
    <scope>NUCLEOTIDE SEQUENCE [LARGE SCALE GENOMIC DNA]</scope>
    <source>
        <strain evidence="1 2">C31-06</strain>
    </source>
</reference>
<dbReference type="InterPro" id="IPR027417">
    <property type="entry name" value="P-loop_NTPase"/>
</dbReference>
<evidence type="ECO:0000313" key="1">
    <source>
        <dbReference type="EMBL" id="GCE42204.1"/>
    </source>
</evidence>